<evidence type="ECO:0000313" key="3">
    <source>
        <dbReference type="Proteomes" id="UP000275078"/>
    </source>
</evidence>
<dbReference type="Proteomes" id="UP000275078">
    <property type="component" value="Unassembled WGS sequence"/>
</dbReference>
<evidence type="ECO:0000313" key="2">
    <source>
        <dbReference type="EMBL" id="RPA83050.1"/>
    </source>
</evidence>
<feature type="transmembrane region" description="Helical" evidence="1">
    <location>
        <begin position="12"/>
        <end position="32"/>
    </location>
</feature>
<keyword evidence="3" id="KW-1185">Reference proteome</keyword>
<name>A0A3N4IFZ4_ASCIM</name>
<evidence type="ECO:0000256" key="1">
    <source>
        <dbReference type="SAM" id="Phobius"/>
    </source>
</evidence>
<protein>
    <submittedName>
        <fullName evidence="2">Uncharacterized protein</fullName>
    </submittedName>
</protein>
<sequence length="69" mass="7940">MWASSTNQGHAIGVWLCTYHTLMRVSCAAAVVHHAVKSRRTFSELLVFPLQFDVALYDVMDRLIRRCYP</sequence>
<keyword evidence="1" id="KW-0812">Transmembrane</keyword>
<dbReference type="AlphaFoldDB" id="A0A3N4IFZ4"/>
<keyword evidence="1" id="KW-1133">Transmembrane helix</keyword>
<accession>A0A3N4IFZ4</accession>
<keyword evidence="1" id="KW-0472">Membrane</keyword>
<proteinExistence type="predicted"/>
<gene>
    <name evidence="2" type="ORF">BJ508DRAFT_78055</name>
</gene>
<organism evidence="2 3">
    <name type="scientific">Ascobolus immersus RN42</name>
    <dbReference type="NCBI Taxonomy" id="1160509"/>
    <lineage>
        <taxon>Eukaryota</taxon>
        <taxon>Fungi</taxon>
        <taxon>Dikarya</taxon>
        <taxon>Ascomycota</taxon>
        <taxon>Pezizomycotina</taxon>
        <taxon>Pezizomycetes</taxon>
        <taxon>Pezizales</taxon>
        <taxon>Ascobolaceae</taxon>
        <taxon>Ascobolus</taxon>
    </lineage>
</organism>
<reference evidence="2 3" key="1">
    <citation type="journal article" date="2018" name="Nat. Ecol. Evol.">
        <title>Pezizomycetes genomes reveal the molecular basis of ectomycorrhizal truffle lifestyle.</title>
        <authorList>
            <person name="Murat C."/>
            <person name="Payen T."/>
            <person name="Noel B."/>
            <person name="Kuo A."/>
            <person name="Morin E."/>
            <person name="Chen J."/>
            <person name="Kohler A."/>
            <person name="Krizsan K."/>
            <person name="Balestrini R."/>
            <person name="Da Silva C."/>
            <person name="Montanini B."/>
            <person name="Hainaut M."/>
            <person name="Levati E."/>
            <person name="Barry K.W."/>
            <person name="Belfiori B."/>
            <person name="Cichocki N."/>
            <person name="Clum A."/>
            <person name="Dockter R.B."/>
            <person name="Fauchery L."/>
            <person name="Guy J."/>
            <person name="Iotti M."/>
            <person name="Le Tacon F."/>
            <person name="Lindquist E.A."/>
            <person name="Lipzen A."/>
            <person name="Malagnac F."/>
            <person name="Mello A."/>
            <person name="Molinier V."/>
            <person name="Miyauchi S."/>
            <person name="Poulain J."/>
            <person name="Riccioni C."/>
            <person name="Rubini A."/>
            <person name="Sitrit Y."/>
            <person name="Splivallo R."/>
            <person name="Traeger S."/>
            <person name="Wang M."/>
            <person name="Zifcakova L."/>
            <person name="Wipf D."/>
            <person name="Zambonelli A."/>
            <person name="Paolocci F."/>
            <person name="Nowrousian M."/>
            <person name="Ottonello S."/>
            <person name="Baldrian P."/>
            <person name="Spatafora J.W."/>
            <person name="Henrissat B."/>
            <person name="Nagy L.G."/>
            <person name="Aury J.M."/>
            <person name="Wincker P."/>
            <person name="Grigoriev I.V."/>
            <person name="Bonfante P."/>
            <person name="Martin F.M."/>
        </authorList>
    </citation>
    <scope>NUCLEOTIDE SEQUENCE [LARGE SCALE GENOMIC DNA]</scope>
    <source>
        <strain evidence="2 3">RN42</strain>
    </source>
</reference>
<dbReference type="EMBL" id="ML119667">
    <property type="protein sequence ID" value="RPA83050.1"/>
    <property type="molecule type" value="Genomic_DNA"/>
</dbReference>